<feature type="region of interest" description="Disordered" evidence="1">
    <location>
        <begin position="41"/>
        <end position="124"/>
    </location>
</feature>
<feature type="compositionally biased region" description="Polar residues" evidence="1">
    <location>
        <begin position="78"/>
        <end position="102"/>
    </location>
</feature>
<evidence type="ECO:0000256" key="1">
    <source>
        <dbReference type="SAM" id="MobiDB-lite"/>
    </source>
</evidence>
<feature type="compositionally biased region" description="Polar residues" evidence="1">
    <location>
        <begin position="54"/>
        <end position="63"/>
    </location>
</feature>
<proteinExistence type="predicted"/>
<dbReference type="Proteomes" id="UP000054302">
    <property type="component" value="Unassembled WGS sequence"/>
</dbReference>
<dbReference type="EMBL" id="KN847525">
    <property type="protein sequence ID" value="KIV88993.1"/>
    <property type="molecule type" value="Genomic_DNA"/>
</dbReference>
<gene>
    <name evidence="2" type="ORF">PV10_08614</name>
</gene>
<accession>A0A0D1ZQG6</accession>
<protein>
    <recommendedName>
        <fullName evidence="4">Transcription factor domain-containing protein</fullName>
    </recommendedName>
</protein>
<dbReference type="OMA" id="RSVYKEH"/>
<dbReference type="VEuPathDB" id="FungiDB:PV10_08614"/>
<dbReference type="HOGENOM" id="CLU_028475_0_0_1"/>
<reference evidence="2 3" key="1">
    <citation type="submission" date="2015-01" db="EMBL/GenBank/DDBJ databases">
        <title>The Genome Sequence of Exophiala mesophila CBS40295.</title>
        <authorList>
            <consortium name="The Broad Institute Genomics Platform"/>
            <person name="Cuomo C."/>
            <person name="de Hoog S."/>
            <person name="Gorbushina A."/>
            <person name="Stielow B."/>
            <person name="Teixiera M."/>
            <person name="Abouelleil A."/>
            <person name="Chapman S.B."/>
            <person name="Priest M."/>
            <person name="Young S.K."/>
            <person name="Wortman J."/>
            <person name="Nusbaum C."/>
            <person name="Birren B."/>
        </authorList>
    </citation>
    <scope>NUCLEOTIDE SEQUENCE [LARGE SCALE GENOMIC DNA]</scope>
    <source>
        <strain evidence="2 3">CBS 40295</strain>
    </source>
</reference>
<evidence type="ECO:0000313" key="2">
    <source>
        <dbReference type="EMBL" id="KIV88993.1"/>
    </source>
</evidence>
<dbReference type="OrthoDB" id="4115225at2759"/>
<dbReference type="AlphaFoldDB" id="A0A0D1ZQG6"/>
<evidence type="ECO:0008006" key="4">
    <source>
        <dbReference type="Google" id="ProtNLM"/>
    </source>
</evidence>
<name>A0A0D1ZQG6_EXOME</name>
<evidence type="ECO:0000313" key="3">
    <source>
        <dbReference type="Proteomes" id="UP000054302"/>
    </source>
</evidence>
<feature type="compositionally biased region" description="Polar residues" evidence="1">
    <location>
        <begin position="111"/>
        <end position="124"/>
    </location>
</feature>
<sequence length="672" mass="75350">MRNCHDSTSDGQAFLFVNKSLDSKSLSRSERGIAKLINRHAQRVQNRKSENRRIQSLKTNASSARRIALDGWNRKETSTQGSSGSDPETPSSPATDSSSGLTPSDAPFHVTTPSNQCSYGTSTSSPATFSVVQSHYGPLTRRLSSDDRCRDHQVSLDHGYGHVDKNSSSDEDAEALILSATVHRTSFSPKVGMDSFGAGSIHITSSIHSVLQHLLQIYAYSGNNYKIAHLPIQLQKSMPQFPIQTVVQRSVYKEHHLYSLIAAATARMKHVWYEGSPAGDPREVYRIAVRHLRKELMDNARTGTVDKQTLMDLVFIIVSETQYGLFDEARKHLQVIARLHHLLDPNIYLDHWISESTAHVDNQLALMTGQPPVLPFDFDPGPMLPERLNMLKREARRVLTYGYPSPTTHLVAHHPPQKFNDVMQNLSRTLDHRMGTNLSGGIRAGVFAGHFGKSVADLVDCIEIAKVVWLSPIAVCFDAEWLCRKARSVLRSLLAMSPALDPGSYARPMSLYTKCTEALRQTIILMLTYACTVIGDQTAQANVIKFRDACAEAFTYWTPSVSWSLDCGSNDPFRKLTPFEHTQAGLALWSVLIGVWVATDYPREEEWFLTRAVNLCTYFGYKTYDDLNAHMSQYMYSRNLQEASLRRAVQALQARIQFESQLLRRPMADQSV</sequence>
<dbReference type="RefSeq" id="XP_016220567.1">
    <property type="nucleotide sequence ID" value="XM_016373656.1"/>
</dbReference>
<keyword evidence="3" id="KW-1185">Reference proteome</keyword>
<dbReference type="GeneID" id="27326459"/>
<organism evidence="2 3">
    <name type="scientific">Exophiala mesophila</name>
    <name type="common">Black yeast-like fungus</name>
    <dbReference type="NCBI Taxonomy" id="212818"/>
    <lineage>
        <taxon>Eukaryota</taxon>
        <taxon>Fungi</taxon>
        <taxon>Dikarya</taxon>
        <taxon>Ascomycota</taxon>
        <taxon>Pezizomycotina</taxon>
        <taxon>Eurotiomycetes</taxon>
        <taxon>Chaetothyriomycetidae</taxon>
        <taxon>Chaetothyriales</taxon>
        <taxon>Herpotrichiellaceae</taxon>
        <taxon>Exophiala</taxon>
    </lineage>
</organism>